<feature type="transmembrane region" description="Helical" evidence="1">
    <location>
        <begin position="146"/>
        <end position="166"/>
    </location>
</feature>
<organism evidence="3 4">
    <name type="scientific">Pseudophaeobacter arcticus</name>
    <dbReference type="NCBI Taxonomy" id="385492"/>
    <lineage>
        <taxon>Bacteria</taxon>
        <taxon>Pseudomonadati</taxon>
        <taxon>Pseudomonadota</taxon>
        <taxon>Alphaproteobacteria</taxon>
        <taxon>Rhodobacterales</taxon>
        <taxon>Paracoccaceae</taxon>
        <taxon>Pseudophaeobacter</taxon>
    </lineage>
</organism>
<name>A0ABQ0AJR8_9RHOB</name>
<evidence type="ECO:0000313" key="3">
    <source>
        <dbReference type="EMBL" id="GAA6196083.1"/>
    </source>
</evidence>
<feature type="transmembrane region" description="Helical" evidence="1">
    <location>
        <begin position="42"/>
        <end position="59"/>
    </location>
</feature>
<keyword evidence="1" id="KW-0812">Transmembrane</keyword>
<gene>
    <name evidence="3" type="ORF">NBRC116598_15270</name>
</gene>
<feature type="transmembrane region" description="Helical" evidence="1">
    <location>
        <begin position="98"/>
        <end position="120"/>
    </location>
</feature>
<keyword evidence="4" id="KW-1185">Reference proteome</keyword>
<feature type="transmembrane region" description="Helical" evidence="1">
    <location>
        <begin position="13"/>
        <end position="30"/>
    </location>
</feature>
<dbReference type="Gene3D" id="1.20.120.1220">
    <property type="match status" value="1"/>
</dbReference>
<dbReference type="Proteomes" id="UP001441944">
    <property type="component" value="Unassembled WGS sequence"/>
</dbReference>
<accession>A0ABQ0AJR8</accession>
<dbReference type="Pfam" id="PF01478">
    <property type="entry name" value="Peptidase_A24"/>
    <property type="match status" value="1"/>
</dbReference>
<feature type="domain" description="Prepilin type IV endopeptidase peptidase" evidence="2">
    <location>
        <begin position="18"/>
        <end position="111"/>
    </location>
</feature>
<feature type="transmembrane region" description="Helical" evidence="1">
    <location>
        <begin position="65"/>
        <end position="86"/>
    </location>
</feature>
<comment type="caution">
    <text evidence="3">The sequence shown here is derived from an EMBL/GenBank/DDBJ whole genome shotgun (WGS) entry which is preliminary data.</text>
</comment>
<dbReference type="RefSeq" id="WP_353398573.1">
    <property type="nucleotide sequence ID" value="NZ_BAABWU010000004.1"/>
</dbReference>
<sequence length="168" mass="18138">MQLMAGSAEVARWFLPFVLPLCFAAAYTDLSTMRIPNWINDILGAVYVILGLFIMPTWADYGWQLLHLPIGVAIGFLFFSAGVMGGGDAKFIGAAAPLVVLADLPALIMIYAANLLAAFATHRLAKHTPLSRLAPQWQSWSVGKNFPMGFCLGGTLAIYLALVAFFGQ</sequence>
<evidence type="ECO:0000313" key="4">
    <source>
        <dbReference type="Proteomes" id="UP001441944"/>
    </source>
</evidence>
<dbReference type="InterPro" id="IPR000045">
    <property type="entry name" value="Prepilin_IV_endopep_pep"/>
</dbReference>
<keyword evidence="1" id="KW-0472">Membrane</keyword>
<keyword evidence="1" id="KW-1133">Transmembrane helix</keyword>
<evidence type="ECO:0000256" key="1">
    <source>
        <dbReference type="SAM" id="Phobius"/>
    </source>
</evidence>
<protein>
    <recommendedName>
        <fullName evidence="2">Prepilin type IV endopeptidase peptidase domain-containing protein</fullName>
    </recommendedName>
</protein>
<reference evidence="3 4" key="1">
    <citation type="submission" date="2024-04" db="EMBL/GenBank/DDBJ databases">
        <title>Draft genome sequence of Pseudophaeobacter arcticus NBRC 116598.</title>
        <authorList>
            <person name="Miyakawa T."/>
            <person name="Kusuya Y."/>
            <person name="Miura T."/>
        </authorList>
    </citation>
    <scope>NUCLEOTIDE SEQUENCE [LARGE SCALE GENOMIC DNA]</scope>
    <source>
        <strain evidence="3 4">SU-CL00105</strain>
    </source>
</reference>
<dbReference type="EMBL" id="BAABWU010000004">
    <property type="protein sequence ID" value="GAA6196083.1"/>
    <property type="molecule type" value="Genomic_DNA"/>
</dbReference>
<evidence type="ECO:0000259" key="2">
    <source>
        <dbReference type="Pfam" id="PF01478"/>
    </source>
</evidence>
<proteinExistence type="predicted"/>